<accession>A0A4Z2J1H1</accession>
<protein>
    <submittedName>
        <fullName evidence="2">Uncharacterized protein</fullName>
    </submittedName>
</protein>
<evidence type="ECO:0000313" key="2">
    <source>
        <dbReference type="EMBL" id="TNN83283.1"/>
    </source>
</evidence>
<comment type="caution">
    <text evidence="2">The sequence shown here is derived from an EMBL/GenBank/DDBJ whole genome shotgun (WGS) entry which is preliminary data.</text>
</comment>
<evidence type="ECO:0000256" key="1">
    <source>
        <dbReference type="SAM" id="MobiDB-lite"/>
    </source>
</evidence>
<dbReference type="EMBL" id="SRLO01000033">
    <property type="protein sequence ID" value="TNN83283.1"/>
    <property type="molecule type" value="Genomic_DNA"/>
</dbReference>
<feature type="region of interest" description="Disordered" evidence="1">
    <location>
        <begin position="55"/>
        <end position="82"/>
    </location>
</feature>
<sequence>METFFEKKKRRHLHQRSNAGSLMVEPYHMLALCLQFSGAIFAPWLPSSYRHGDPPWSGDQVPVRGWTQVPGPEPRTRSPARL</sequence>
<keyword evidence="3" id="KW-1185">Reference proteome</keyword>
<organism evidence="2 3">
    <name type="scientific">Liparis tanakae</name>
    <name type="common">Tanaka's snailfish</name>
    <dbReference type="NCBI Taxonomy" id="230148"/>
    <lineage>
        <taxon>Eukaryota</taxon>
        <taxon>Metazoa</taxon>
        <taxon>Chordata</taxon>
        <taxon>Craniata</taxon>
        <taxon>Vertebrata</taxon>
        <taxon>Euteleostomi</taxon>
        <taxon>Actinopterygii</taxon>
        <taxon>Neopterygii</taxon>
        <taxon>Teleostei</taxon>
        <taxon>Neoteleostei</taxon>
        <taxon>Acanthomorphata</taxon>
        <taxon>Eupercaria</taxon>
        <taxon>Perciformes</taxon>
        <taxon>Cottioidei</taxon>
        <taxon>Cottales</taxon>
        <taxon>Liparidae</taxon>
        <taxon>Liparis</taxon>
    </lineage>
</organism>
<dbReference type="Proteomes" id="UP000314294">
    <property type="component" value="Unassembled WGS sequence"/>
</dbReference>
<proteinExistence type="predicted"/>
<name>A0A4Z2J1H1_9TELE</name>
<evidence type="ECO:0000313" key="3">
    <source>
        <dbReference type="Proteomes" id="UP000314294"/>
    </source>
</evidence>
<dbReference type="AlphaFoldDB" id="A0A4Z2J1H1"/>
<gene>
    <name evidence="2" type="ORF">EYF80_006264</name>
</gene>
<reference evidence="2 3" key="1">
    <citation type="submission" date="2019-03" db="EMBL/GenBank/DDBJ databases">
        <title>First draft genome of Liparis tanakae, snailfish: a comprehensive survey of snailfish specific genes.</title>
        <authorList>
            <person name="Kim W."/>
            <person name="Song I."/>
            <person name="Jeong J.-H."/>
            <person name="Kim D."/>
            <person name="Kim S."/>
            <person name="Ryu S."/>
            <person name="Song J.Y."/>
            <person name="Lee S.K."/>
        </authorList>
    </citation>
    <scope>NUCLEOTIDE SEQUENCE [LARGE SCALE GENOMIC DNA]</scope>
    <source>
        <tissue evidence="2">Muscle</tissue>
    </source>
</reference>